<accession>A0A937XDB9</accession>
<evidence type="ECO:0000256" key="1">
    <source>
        <dbReference type="SAM" id="SignalP"/>
    </source>
</evidence>
<dbReference type="Proteomes" id="UP000748308">
    <property type="component" value="Unassembled WGS sequence"/>
</dbReference>
<evidence type="ECO:0008006" key="4">
    <source>
        <dbReference type="Google" id="ProtNLM"/>
    </source>
</evidence>
<evidence type="ECO:0000313" key="3">
    <source>
        <dbReference type="Proteomes" id="UP000748308"/>
    </source>
</evidence>
<evidence type="ECO:0000313" key="2">
    <source>
        <dbReference type="EMBL" id="MBM3318371.1"/>
    </source>
</evidence>
<keyword evidence="1" id="KW-0732">Signal</keyword>
<comment type="caution">
    <text evidence="2">The sequence shown here is derived from an EMBL/GenBank/DDBJ whole genome shotgun (WGS) entry which is preliminary data.</text>
</comment>
<protein>
    <recommendedName>
        <fullName evidence="4">Porin</fullName>
    </recommendedName>
</protein>
<feature type="non-terminal residue" evidence="2">
    <location>
        <position position="152"/>
    </location>
</feature>
<dbReference type="EMBL" id="VGIY01000337">
    <property type="protein sequence ID" value="MBM3318371.1"/>
    <property type="molecule type" value="Genomic_DNA"/>
</dbReference>
<sequence>MIGTETGFPGSTRGSRRIRRVVAAALLAAATVLALAAAPAGAYEHRRNTPSVGGQLQYGDLQYDSDWGDYYGAGRGGAVRLRQYIARNRALGLSFELQKFRRASNRGPEVDGFHPDYWQAQILMVDYYAYIRRPSKVTQYVVGAAGFYRPEI</sequence>
<gene>
    <name evidence="2" type="ORF">FJY75_11025</name>
</gene>
<feature type="signal peptide" evidence="1">
    <location>
        <begin position="1"/>
        <end position="36"/>
    </location>
</feature>
<reference evidence="2" key="1">
    <citation type="submission" date="2019-03" db="EMBL/GenBank/DDBJ databases">
        <title>Lake Tanganyika Metagenome-Assembled Genomes (MAGs).</title>
        <authorList>
            <person name="Tran P."/>
        </authorList>
    </citation>
    <scope>NUCLEOTIDE SEQUENCE</scope>
    <source>
        <strain evidence="2">M_DeepCast_400m_m2_100</strain>
    </source>
</reference>
<organism evidence="2 3">
    <name type="scientific">Eiseniibacteriota bacterium</name>
    <dbReference type="NCBI Taxonomy" id="2212470"/>
    <lineage>
        <taxon>Bacteria</taxon>
        <taxon>Candidatus Eiseniibacteriota</taxon>
    </lineage>
</organism>
<proteinExistence type="predicted"/>
<dbReference type="AlphaFoldDB" id="A0A937XDB9"/>
<feature type="chain" id="PRO_5037780602" description="Porin" evidence="1">
    <location>
        <begin position="37"/>
        <end position="152"/>
    </location>
</feature>
<name>A0A937XDB9_UNCEI</name>